<feature type="transmembrane region" description="Helical" evidence="1">
    <location>
        <begin position="106"/>
        <end position="126"/>
    </location>
</feature>
<organism evidence="2 3">
    <name type="scientific">Tenacibaculum finnmarkense genomovar finnmarkense</name>
    <dbReference type="NCBI Taxonomy" id="1458503"/>
    <lineage>
        <taxon>Bacteria</taxon>
        <taxon>Pseudomonadati</taxon>
        <taxon>Bacteroidota</taxon>
        <taxon>Flavobacteriia</taxon>
        <taxon>Flavobacteriales</taxon>
        <taxon>Flavobacteriaceae</taxon>
        <taxon>Tenacibaculum</taxon>
        <taxon>Tenacibaculum finnmarkense</taxon>
    </lineage>
</organism>
<accession>A0AAP1RGI5</accession>
<keyword evidence="1" id="KW-1133">Transmembrane helix</keyword>
<dbReference type="EMBL" id="WXXV01000012">
    <property type="protein sequence ID" value="MBE7695629.1"/>
    <property type="molecule type" value="Genomic_DNA"/>
</dbReference>
<dbReference type="AlphaFoldDB" id="A0AAP1RGI5"/>
<protein>
    <submittedName>
        <fullName evidence="2">Uncharacterized protein</fullName>
    </submittedName>
</protein>
<comment type="caution">
    <text evidence="2">The sequence shown here is derived from an EMBL/GenBank/DDBJ whole genome shotgun (WGS) entry which is preliminary data.</text>
</comment>
<dbReference type="Proteomes" id="UP000806077">
    <property type="component" value="Unassembled WGS sequence"/>
</dbReference>
<evidence type="ECO:0000313" key="2">
    <source>
        <dbReference type="EMBL" id="MBE7695629.1"/>
    </source>
</evidence>
<sequence>MSVILTNDEKEINKSKFTANLVLFWLKADYTLTNKRITGETPNTFLGLIPLGKAKISQPLKTIASVSSSTKFKLKRLILALVLFAIGSNMGDSADQITAAGAEPAGIGFVGAIFILFGIINILNCYTATFSITNNSGQNTGYEISILEKGKVENFVNKINNQIADL</sequence>
<evidence type="ECO:0000256" key="1">
    <source>
        <dbReference type="SAM" id="Phobius"/>
    </source>
</evidence>
<keyword evidence="3" id="KW-1185">Reference proteome</keyword>
<keyword evidence="1" id="KW-0812">Transmembrane</keyword>
<evidence type="ECO:0000313" key="3">
    <source>
        <dbReference type="Proteomes" id="UP000806077"/>
    </source>
</evidence>
<reference evidence="2 3" key="1">
    <citation type="journal article" date="2020" name="Int. J. Syst. Evol. Microbiol.">
        <title>Tenacibaculum piscium sp. nov., isolated from skin ulcers of sea-farmed fish, and description of Tenacibaculum finnmarkense sp. nov. with subdivision into genomovars finnmarkense and ulcerans.</title>
        <authorList>
            <person name="Olsen A.B."/>
            <person name="Spilsberg B."/>
            <person name="Nilsen H.K."/>
            <person name="Lagesen K."/>
            <person name="Gulla S."/>
            <person name="Avendano-Herrera R."/>
            <person name="Irgang R."/>
            <person name="Duchaud E."/>
            <person name="Colquhoun D.J."/>
        </authorList>
    </citation>
    <scope>NUCLEOTIDE SEQUENCE [LARGE SCALE GENOMIC DNA]</scope>
    <source>
        <strain evidence="2 3">TNO037</strain>
    </source>
</reference>
<proteinExistence type="predicted"/>
<gene>
    <name evidence="2" type="ORF">F7645_09370</name>
</gene>
<feature type="transmembrane region" description="Helical" evidence="1">
    <location>
        <begin position="77"/>
        <end position="94"/>
    </location>
</feature>
<name>A0AAP1RGI5_9FLAO</name>
<keyword evidence="1" id="KW-0472">Membrane</keyword>
<dbReference type="RefSeq" id="WP_101955958.1">
    <property type="nucleotide sequence ID" value="NZ_JAFMUA010000009.1"/>
</dbReference>